<dbReference type="SUPFAM" id="SSF54862">
    <property type="entry name" value="4Fe-4S ferredoxins"/>
    <property type="match status" value="1"/>
</dbReference>
<keyword evidence="4" id="KW-0677">Repeat</keyword>
<evidence type="ECO:0000256" key="7">
    <source>
        <dbReference type="SAM" id="Phobius"/>
    </source>
</evidence>
<evidence type="ECO:0000256" key="6">
    <source>
        <dbReference type="ARBA" id="ARBA00023014"/>
    </source>
</evidence>
<dbReference type="InterPro" id="IPR017900">
    <property type="entry name" value="4Fe4S_Fe_S_CS"/>
</dbReference>
<evidence type="ECO:0000256" key="3">
    <source>
        <dbReference type="ARBA" id="ARBA00022723"/>
    </source>
</evidence>
<reference evidence="9" key="1">
    <citation type="journal article" date="2014" name="Front. Microbiol.">
        <title>High frequency of phylogenetically diverse reductive dehalogenase-homologous genes in deep subseafloor sedimentary metagenomes.</title>
        <authorList>
            <person name="Kawai M."/>
            <person name="Futagami T."/>
            <person name="Toyoda A."/>
            <person name="Takaki Y."/>
            <person name="Nishi S."/>
            <person name="Hori S."/>
            <person name="Arai W."/>
            <person name="Tsubouchi T."/>
            <person name="Morono Y."/>
            <person name="Uchiyama I."/>
            <person name="Ito T."/>
            <person name="Fujiyama A."/>
            <person name="Inagaki F."/>
            <person name="Takami H."/>
        </authorList>
    </citation>
    <scope>NUCLEOTIDE SEQUENCE</scope>
    <source>
        <strain evidence="9">Expedition CK06-06</strain>
    </source>
</reference>
<name>X0VEB9_9ZZZZ</name>
<dbReference type="Pfam" id="PF13247">
    <property type="entry name" value="Fer4_11"/>
    <property type="match status" value="1"/>
</dbReference>
<sequence>QQLGKQKAVVVDSRRCIGCKGCQVACKAWNKLPAEQTEVSGGEYTNPTYFSPITWKIVHFKEIGDYDNTQSGTGGLKWRMLADNCKHCIEPSCVSVCPSGALWKRSDGPVLYDIDRCIGCGYCEMACPWGIPNFDEELHSITKCTMCFDRIDQGLEPACVSTCPTDALQFMTLEEAQKVAREAEANGLHVYGLSEVGGTCWIYISDVPFSEFGLPEYSTVTHKGFEMGLLTGFVGVGLFVGGALIAAIKLYAERRETIEDLEEGGS</sequence>
<feature type="domain" description="4Fe-4S ferredoxin-type" evidence="8">
    <location>
        <begin position="76"/>
        <end position="107"/>
    </location>
</feature>
<dbReference type="PROSITE" id="PS00198">
    <property type="entry name" value="4FE4S_FER_1"/>
    <property type="match status" value="1"/>
</dbReference>
<dbReference type="PROSITE" id="PS51379">
    <property type="entry name" value="4FE4S_FER_2"/>
    <property type="match status" value="3"/>
</dbReference>
<dbReference type="GO" id="GO:0046872">
    <property type="term" value="F:metal ion binding"/>
    <property type="evidence" value="ECO:0007669"/>
    <property type="project" value="UniProtKB-KW"/>
</dbReference>
<keyword evidence="5" id="KW-0408">Iron</keyword>
<comment type="caution">
    <text evidence="9">The sequence shown here is derived from an EMBL/GenBank/DDBJ whole genome shotgun (WGS) entry which is preliminary data.</text>
</comment>
<keyword evidence="3" id="KW-0479">Metal-binding</keyword>
<feature type="domain" description="4Fe-4S ferredoxin-type" evidence="8">
    <location>
        <begin position="108"/>
        <end position="137"/>
    </location>
</feature>
<gene>
    <name evidence="9" type="ORF">S01H1_20158</name>
</gene>
<accession>X0VEB9</accession>
<dbReference type="InterPro" id="IPR017896">
    <property type="entry name" value="4Fe4S_Fe-S-bd"/>
</dbReference>
<evidence type="ECO:0000313" key="9">
    <source>
        <dbReference type="EMBL" id="GAF98895.1"/>
    </source>
</evidence>
<dbReference type="InterPro" id="IPR051555">
    <property type="entry name" value="FDH_Electron_Transfer_Unit"/>
</dbReference>
<keyword evidence="7" id="KW-1133">Transmembrane helix</keyword>
<dbReference type="PANTHER" id="PTHR43545">
    <property type="entry name" value="FORMATE DEHYDROGENASE, NITRATE-INDUCIBLE, IRON-SULFUR SUBUNIT"/>
    <property type="match status" value="1"/>
</dbReference>
<protein>
    <recommendedName>
        <fullName evidence="8">4Fe-4S ferredoxin-type domain-containing protein</fullName>
    </recommendedName>
</protein>
<dbReference type="EMBL" id="BARS01010989">
    <property type="protein sequence ID" value="GAF98895.1"/>
    <property type="molecule type" value="Genomic_DNA"/>
</dbReference>
<feature type="non-terminal residue" evidence="9">
    <location>
        <position position="1"/>
    </location>
</feature>
<keyword evidence="7" id="KW-0472">Membrane</keyword>
<evidence type="ECO:0000256" key="4">
    <source>
        <dbReference type="ARBA" id="ARBA00022737"/>
    </source>
</evidence>
<keyword evidence="2" id="KW-0004">4Fe-4S</keyword>
<proteinExistence type="predicted"/>
<keyword evidence="7" id="KW-0812">Transmembrane</keyword>
<dbReference type="AlphaFoldDB" id="X0VEB9"/>
<dbReference type="GO" id="GO:0051539">
    <property type="term" value="F:4 iron, 4 sulfur cluster binding"/>
    <property type="evidence" value="ECO:0007669"/>
    <property type="project" value="UniProtKB-KW"/>
</dbReference>
<feature type="domain" description="4Fe-4S ferredoxin-type" evidence="8">
    <location>
        <begin position="7"/>
        <end position="37"/>
    </location>
</feature>
<evidence type="ECO:0000256" key="5">
    <source>
        <dbReference type="ARBA" id="ARBA00023004"/>
    </source>
</evidence>
<keyword evidence="6" id="KW-0411">Iron-sulfur</keyword>
<evidence type="ECO:0000259" key="8">
    <source>
        <dbReference type="PROSITE" id="PS51379"/>
    </source>
</evidence>
<comment type="subcellular location">
    <subcellularLocation>
        <location evidence="1">Cell envelope</location>
    </subcellularLocation>
</comment>
<evidence type="ECO:0000256" key="2">
    <source>
        <dbReference type="ARBA" id="ARBA00022485"/>
    </source>
</evidence>
<evidence type="ECO:0000256" key="1">
    <source>
        <dbReference type="ARBA" id="ARBA00004196"/>
    </source>
</evidence>
<dbReference type="Gene3D" id="3.30.70.20">
    <property type="match status" value="2"/>
</dbReference>
<dbReference type="GO" id="GO:0030313">
    <property type="term" value="C:cell envelope"/>
    <property type="evidence" value="ECO:0007669"/>
    <property type="project" value="UniProtKB-SubCell"/>
</dbReference>
<organism evidence="9">
    <name type="scientific">marine sediment metagenome</name>
    <dbReference type="NCBI Taxonomy" id="412755"/>
    <lineage>
        <taxon>unclassified sequences</taxon>
        <taxon>metagenomes</taxon>
        <taxon>ecological metagenomes</taxon>
    </lineage>
</organism>
<feature type="transmembrane region" description="Helical" evidence="7">
    <location>
        <begin position="227"/>
        <end position="248"/>
    </location>
</feature>
<dbReference type="PANTHER" id="PTHR43545:SF4">
    <property type="entry name" value="IRON-SULFUR PROTEIN"/>
    <property type="match status" value="1"/>
</dbReference>